<sequence length="114" mass="12145">MGTITNGLDTRPYVNVTAPGLDWRKSSRTDLDPILKDCVILADAGRAEGNPHVSIPDGTRMIAISDDKAPDSPVLLMSRAEITKFFQGVKAGEFDEFTATPEELAAASQAAIIA</sequence>
<dbReference type="EMBL" id="JAGSMN010000146">
    <property type="protein sequence ID" value="MBR7672949.1"/>
    <property type="molecule type" value="Genomic_DNA"/>
</dbReference>
<comment type="caution">
    <text evidence="2">The sequence shown here is derived from an EMBL/GenBank/DDBJ whole genome shotgun (WGS) entry which is preliminary data.</text>
</comment>
<accession>A0A8T4ILV6</accession>
<gene>
    <name evidence="2" type="ORF">KDA82_07955</name>
</gene>
<proteinExistence type="predicted"/>
<reference evidence="2" key="1">
    <citation type="submission" date="2021-04" db="EMBL/GenBank/DDBJ databases">
        <title>Sequencing of actinobacteria type strains.</title>
        <authorList>
            <person name="Nguyen G.-S."/>
            <person name="Wentzel A."/>
        </authorList>
    </citation>
    <scope>NUCLEOTIDE SEQUENCE</scope>
    <source>
        <strain evidence="2">DSM 42095</strain>
    </source>
</reference>
<dbReference type="InterPro" id="IPR007278">
    <property type="entry name" value="DUF397"/>
</dbReference>
<evidence type="ECO:0000313" key="3">
    <source>
        <dbReference type="Proteomes" id="UP000675554"/>
    </source>
</evidence>
<feature type="domain" description="DUF397" evidence="1">
    <location>
        <begin position="22"/>
        <end position="90"/>
    </location>
</feature>
<dbReference type="AlphaFoldDB" id="A0A8T4ILV6"/>
<evidence type="ECO:0000313" key="2">
    <source>
        <dbReference type="EMBL" id="MBR7672949.1"/>
    </source>
</evidence>
<protein>
    <submittedName>
        <fullName evidence="2">DUF397 domain-containing protein</fullName>
    </submittedName>
</protein>
<dbReference type="Proteomes" id="UP000675554">
    <property type="component" value="Unassembled WGS sequence"/>
</dbReference>
<dbReference type="Pfam" id="PF04149">
    <property type="entry name" value="DUF397"/>
    <property type="match status" value="1"/>
</dbReference>
<name>A0A8T4ILV6_9ACTN</name>
<organism evidence="2 3">
    <name type="scientific">Streptomyces daliensis</name>
    <dbReference type="NCBI Taxonomy" id="299421"/>
    <lineage>
        <taxon>Bacteria</taxon>
        <taxon>Bacillati</taxon>
        <taxon>Actinomycetota</taxon>
        <taxon>Actinomycetes</taxon>
        <taxon>Kitasatosporales</taxon>
        <taxon>Streptomycetaceae</taxon>
        <taxon>Streptomyces</taxon>
    </lineage>
</organism>
<keyword evidence="3" id="KW-1185">Reference proteome</keyword>
<evidence type="ECO:0000259" key="1">
    <source>
        <dbReference type="Pfam" id="PF04149"/>
    </source>
</evidence>